<evidence type="ECO:0000313" key="1">
    <source>
        <dbReference type="EMBL" id="VEL19233.1"/>
    </source>
</evidence>
<protein>
    <submittedName>
        <fullName evidence="1">Uncharacterized protein</fullName>
    </submittedName>
</protein>
<comment type="caution">
    <text evidence="1">The sequence shown here is derived from an EMBL/GenBank/DDBJ whole genome shotgun (WGS) entry which is preliminary data.</text>
</comment>
<sequence>MDLFDARDKAGLTAFLQLGRSDLETLCNVLHAVSSGNVVVIISSIGSSIWHFARPFAGIELGLDRFLFIPCGITARPYFCSGFWYV</sequence>
<gene>
    <name evidence="1" type="ORF">PXEA_LOCUS12673</name>
</gene>
<dbReference type="AlphaFoldDB" id="A0A448WSM1"/>
<name>A0A448WSM1_9PLAT</name>
<evidence type="ECO:0000313" key="2">
    <source>
        <dbReference type="Proteomes" id="UP000784294"/>
    </source>
</evidence>
<proteinExistence type="predicted"/>
<organism evidence="1 2">
    <name type="scientific">Protopolystoma xenopodis</name>
    <dbReference type="NCBI Taxonomy" id="117903"/>
    <lineage>
        <taxon>Eukaryota</taxon>
        <taxon>Metazoa</taxon>
        <taxon>Spiralia</taxon>
        <taxon>Lophotrochozoa</taxon>
        <taxon>Platyhelminthes</taxon>
        <taxon>Monogenea</taxon>
        <taxon>Polyopisthocotylea</taxon>
        <taxon>Polystomatidea</taxon>
        <taxon>Polystomatidae</taxon>
        <taxon>Protopolystoma</taxon>
    </lineage>
</organism>
<accession>A0A448WSM1</accession>
<dbReference type="Proteomes" id="UP000784294">
    <property type="component" value="Unassembled WGS sequence"/>
</dbReference>
<keyword evidence="2" id="KW-1185">Reference proteome</keyword>
<dbReference type="EMBL" id="CAAALY010040692">
    <property type="protein sequence ID" value="VEL19233.1"/>
    <property type="molecule type" value="Genomic_DNA"/>
</dbReference>
<reference evidence="1" key="1">
    <citation type="submission" date="2018-11" db="EMBL/GenBank/DDBJ databases">
        <authorList>
            <consortium name="Pathogen Informatics"/>
        </authorList>
    </citation>
    <scope>NUCLEOTIDE SEQUENCE</scope>
</reference>